<dbReference type="GO" id="GO:0006629">
    <property type="term" value="P:lipid metabolic process"/>
    <property type="evidence" value="ECO:0007669"/>
    <property type="project" value="InterPro"/>
</dbReference>
<evidence type="ECO:0000313" key="3">
    <source>
        <dbReference type="Proteomes" id="UP000274822"/>
    </source>
</evidence>
<sequence length="68" mass="7480">MDGDGRWCASSYEPRFRASYQDSASIVYDCISSQLTKHPDYKLIVIGHSSGGGKQFTFPVAVPLVQNP</sequence>
<name>A0A433QUA9_9FUNG</name>
<reference evidence="2 3" key="1">
    <citation type="journal article" date="2018" name="New Phytol.">
        <title>Phylogenomics of Endogonaceae and evolution of mycorrhizas within Mucoromycota.</title>
        <authorList>
            <person name="Chang Y."/>
            <person name="Desiro A."/>
            <person name="Na H."/>
            <person name="Sandor L."/>
            <person name="Lipzen A."/>
            <person name="Clum A."/>
            <person name="Barry K."/>
            <person name="Grigoriev I.V."/>
            <person name="Martin F.M."/>
            <person name="Stajich J.E."/>
            <person name="Smith M.E."/>
            <person name="Bonito G."/>
            <person name="Spatafora J.W."/>
        </authorList>
    </citation>
    <scope>NUCLEOTIDE SEQUENCE [LARGE SCALE GENOMIC DNA]</scope>
    <source>
        <strain evidence="2 3">AD002</strain>
    </source>
</reference>
<gene>
    <name evidence="2" type="ORF">BC938DRAFT_471973</name>
</gene>
<accession>A0A433QUA9</accession>
<comment type="caution">
    <text evidence="2">The sequence shown here is derived from an EMBL/GenBank/DDBJ whole genome shotgun (WGS) entry which is preliminary data.</text>
</comment>
<keyword evidence="3" id="KW-1185">Reference proteome</keyword>
<dbReference type="Pfam" id="PF01764">
    <property type="entry name" value="Lipase_3"/>
    <property type="match status" value="1"/>
</dbReference>
<dbReference type="InterPro" id="IPR002921">
    <property type="entry name" value="Fungal_lipase-type"/>
</dbReference>
<dbReference type="AlphaFoldDB" id="A0A433QUA9"/>
<evidence type="ECO:0000259" key="1">
    <source>
        <dbReference type="Pfam" id="PF01764"/>
    </source>
</evidence>
<dbReference type="InterPro" id="IPR029058">
    <property type="entry name" value="AB_hydrolase_fold"/>
</dbReference>
<protein>
    <recommendedName>
        <fullName evidence="1">Fungal lipase-type domain-containing protein</fullName>
    </recommendedName>
</protein>
<dbReference type="SUPFAM" id="SSF53474">
    <property type="entry name" value="alpha/beta-Hydrolases"/>
    <property type="match status" value="1"/>
</dbReference>
<organism evidence="2 3">
    <name type="scientific">Jimgerdemannia flammicorona</name>
    <dbReference type="NCBI Taxonomy" id="994334"/>
    <lineage>
        <taxon>Eukaryota</taxon>
        <taxon>Fungi</taxon>
        <taxon>Fungi incertae sedis</taxon>
        <taxon>Mucoromycota</taxon>
        <taxon>Mucoromycotina</taxon>
        <taxon>Endogonomycetes</taxon>
        <taxon>Endogonales</taxon>
        <taxon>Endogonaceae</taxon>
        <taxon>Jimgerdemannia</taxon>
    </lineage>
</organism>
<proteinExistence type="predicted"/>
<dbReference type="Proteomes" id="UP000274822">
    <property type="component" value="Unassembled WGS sequence"/>
</dbReference>
<feature type="domain" description="Fungal lipase-type" evidence="1">
    <location>
        <begin position="16"/>
        <end position="53"/>
    </location>
</feature>
<dbReference type="EMBL" id="RBNJ01001267">
    <property type="protein sequence ID" value="RUS33374.1"/>
    <property type="molecule type" value="Genomic_DNA"/>
</dbReference>
<dbReference type="Gene3D" id="3.40.50.1820">
    <property type="entry name" value="alpha/beta hydrolase"/>
    <property type="match status" value="1"/>
</dbReference>
<evidence type="ECO:0000313" key="2">
    <source>
        <dbReference type="EMBL" id="RUS33374.1"/>
    </source>
</evidence>